<dbReference type="EMBL" id="KI630234">
    <property type="protein sequence ID" value="EYU43809.1"/>
    <property type="molecule type" value="Genomic_DNA"/>
</dbReference>
<dbReference type="FunFam" id="2.60.40.420:FF:000003">
    <property type="entry name" value="Blue copper"/>
    <property type="match status" value="1"/>
</dbReference>
<keyword evidence="1" id="KW-0479">Metal-binding</keyword>
<dbReference type="eggNOG" id="ENOG502RZ1W">
    <property type="taxonomic scope" value="Eukaryota"/>
</dbReference>
<dbReference type="InterPro" id="IPR039391">
    <property type="entry name" value="Phytocyanin-like"/>
</dbReference>
<dbReference type="GO" id="GO:0046872">
    <property type="term" value="F:metal ion binding"/>
    <property type="evidence" value="ECO:0007669"/>
    <property type="project" value="UniProtKB-KW"/>
</dbReference>
<dbReference type="Gene3D" id="2.60.40.420">
    <property type="entry name" value="Cupredoxins - blue copper proteins"/>
    <property type="match status" value="1"/>
</dbReference>
<gene>
    <name evidence="4" type="ORF">MIMGU_mgv1a021497mg</name>
</gene>
<protein>
    <recommendedName>
        <fullName evidence="3">Phytocyanin domain-containing protein</fullName>
    </recommendedName>
</protein>
<dbReference type="CDD" id="cd04216">
    <property type="entry name" value="Phytocyanin"/>
    <property type="match status" value="1"/>
</dbReference>
<sequence length="171" mass="19301">MGDQYMVGDSSGWNSQGTDYKSWASTIQFYVNDVIFFNYNPQIHDVMQVSKGDYEECIAGNPLAWYKSGSDTVQFFASGNFYFICSYPGMCPSGQKVEINVLSRNTTDNPTPMTPPLSTLAPPHVHPYYWGLLRPSSSAERSRGLKHKFIVRQFLGLSRRFGGDVCRELLN</sequence>
<dbReference type="AlphaFoldDB" id="A0A022RUQ9"/>
<dbReference type="SUPFAM" id="SSF49503">
    <property type="entry name" value="Cupredoxins"/>
    <property type="match status" value="1"/>
</dbReference>
<dbReference type="Proteomes" id="UP000030748">
    <property type="component" value="Unassembled WGS sequence"/>
</dbReference>
<dbReference type="Pfam" id="PF02298">
    <property type="entry name" value="Cu_bind_like"/>
    <property type="match status" value="1"/>
</dbReference>
<accession>A0A022RUQ9</accession>
<dbReference type="InterPro" id="IPR008972">
    <property type="entry name" value="Cupredoxin"/>
</dbReference>
<dbReference type="PANTHER" id="PTHR33021">
    <property type="entry name" value="BLUE COPPER PROTEIN"/>
    <property type="match status" value="1"/>
</dbReference>
<dbReference type="InterPro" id="IPR003245">
    <property type="entry name" value="Phytocyanin_dom"/>
</dbReference>
<evidence type="ECO:0000256" key="2">
    <source>
        <dbReference type="ARBA" id="ARBA00023180"/>
    </source>
</evidence>
<keyword evidence="2" id="KW-0325">Glycoprotein</keyword>
<evidence type="ECO:0000259" key="3">
    <source>
        <dbReference type="PROSITE" id="PS51485"/>
    </source>
</evidence>
<dbReference type="GO" id="GO:0009055">
    <property type="term" value="F:electron transfer activity"/>
    <property type="evidence" value="ECO:0007669"/>
    <property type="project" value="InterPro"/>
</dbReference>
<dbReference type="PANTHER" id="PTHR33021:SF356">
    <property type="entry name" value="MAVICYANIN"/>
    <property type="match status" value="1"/>
</dbReference>
<dbReference type="PROSITE" id="PS51485">
    <property type="entry name" value="PHYTOCYANIN"/>
    <property type="match status" value="1"/>
</dbReference>
<reference evidence="4 5" key="1">
    <citation type="journal article" date="2013" name="Proc. Natl. Acad. Sci. U.S.A.">
        <title>Fine-scale variation in meiotic recombination in Mimulus inferred from population shotgun sequencing.</title>
        <authorList>
            <person name="Hellsten U."/>
            <person name="Wright K.M."/>
            <person name="Jenkins J."/>
            <person name="Shu S."/>
            <person name="Yuan Y."/>
            <person name="Wessler S.R."/>
            <person name="Schmutz J."/>
            <person name="Willis J.H."/>
            <person name="Rokhsar D.S."/>
        </authorList>
    </citation>
    <scope>NUCLEOTIDE SEQUENCE [LARGE SCALE GENOMIC DNA]</scope>
    <source>
        <strain evidence="5">cv. DUN x IM62</strain>
    </source>
</reference>
<evidence type="ECO:0000313" key="5">
    <source>
        <dbReference type="Proteomes" id="UP000030748"/>
    </source>
</evidence>
<dbReference type="GO" id="GO:0005886">
    <property type="term" value="C:plasma membrane"/>
    <property type="evidence" value="ECO:0000318"/>
    <property type="project" value="GO_Central"/>
</dbReference>
<proteinExistence type="predicted"/>
<evidence type="ECO:0000256" key="1">
    <source>
        <dbReference type="ARBA" id="ARBA00022723"/>
    </source>
</evidence>
<keyword evidence="5" id="KW-1185">Reference proteome</keyword>
<dbReference type="STRING" id="4155.A0A022RUQ9"/>
<name>A0A022RUQ9_ERYGU</name>
<organism evidence="4 5">
    <name type="scientific">Erythranthe guttata</name>
    <name type="common">Yellow monkey flower</name>
    <name type="synonym">Mimulus guttatus</name>
    <dbReference type="NCBI Taxonomy" id="4155"/>
    <lineage>
        <taxon>Eukaryota</taxon>
        <taxon>Viridiplantae</taxon>
        <taxon>Streptophyta</taxon>
        <taxon>Embryophyta</taxon>
        <taxon>Tracheophyta</taxon>
        <taxon>Spermatophyta</taxon>
        <taxon>Magnoliopsida</taxon>
        <taxon>eudicotyledons</taxon>
        <taxon>Gunneridae</taxon>
        <taxon>Pentapetalae</taxon>
        <taxon>asterids</taxon>
        <taxon>lamiids</taxon>
        <taxon>Lamiales</taxon>
        <taxon>Phrymaceae</taxon>
        <taxon>Erythranthe</taxon>
    </lineage>
</organism>
<feature type="domain" description="Phytocyanin" evidence="3">
    <location>
        <begin position="3"/>
        <end position="103"/>
    </location>
</feature>
<evidence type="ECO:0000313" key="4">
    <source>
        <dbReference type="EMBL" id="EYU43809.1"/>
    </source>
</evidence>